<accession>A0A2S1GPB9</accession>
<dbReference type="KEGG" id="vg:65111954"/>
<proteinExistence type="predicted"/>
<evidence type="ECO:0000313" key="1">
    <source>
        <dbReference type="EMBL" id="AWD91213.1"/>
    </source>
</evidence>
<dbReference type="RefSeq" id="YP_010094346.1">
    <property type="nucleotide sequence ID" value="NC_055740.1"/>
</dbReference>
<organism evidence="1 2">
    <name type="scientific">Enterobacteria phage vB_EcoM_IME281</name>
    <dbReference type="NCBI Taxonomy" id="2163887"/>
    <lineage>
        <taxon>Viruses</taxon>
        <taxon>Duplodnaviria</taxon>
        <taxon>Heunggongvirae</taxon>
        <taxon>Uroviricota</taxon>
        <taxon>Caudoviricetes</taxon>
        <taxon>Pantevenvirales</taxon>
        <taxon>Straboviridae</taxon>
        <taxon>Tevenvirinae</taxon>
        <taxon>Dhakavirus</taxon>
        <taxon>Dhakavirus ime281</taxon>
    </lineage>
</organism>
<dbReference type="Proteomes" id="UP000246926">
    <property type="component" value="Segment"/>
</dbReference>
<reference evidence="1 2" key="1">
    <citation type="submission" date="2018-03" db="EMBL/GenBank/DDBJ databases">
        <title>Complete genome sequence analysis of Enterobacteria phage IME281.</title>
        <authorList>
            <person name="Li P."/>
            <person name="Wang J."/>
            <person name="Tong Y."/>
        </authorList>
    </citation>
    <scope>NUCLEOTIDE SEQUENCE [LARGE SCALE GENOMIC DNA]</scope>
</reference>
<evidence type="ECO:0000313" key="2">
    <source>
        <dbReference type="Proteomes" id="UP000246926"/>
    </source>
</evidence>
<dbReference type="EMBL" id="MH051913">
    <property type="protein sequence ID" value="AWD91213.1"/>
    <property type="molecule type" value="Genomic_DNA"/>
</dbReference>
<keyword evidence="2" id="KW-1185">Reference proteome</keyword>
<dbReference type="GeneID" id="65111954"/>
<name>A0A2S1GPB9_9CAUD</name>
<protein>
    <submittedName>
        <fullName evidence="1">Uncharacterized protein</fullName>
    </submittedName>
</protein>
<sequence length="37" mass="4424">MINFYALTESMNDIIRRMGVEYPAQWLFVVTNTWTIV</sequence>